<sequence length="398" mass="47397">MSPQDVCFQLFADKTAYYHHWYHDRPMLITSERRDELRRVQALLYKCISYMAEHYREWVPEYMPLDEKVMEILERQRRCPFRAGAYRPDYLISDDGRLLLVEITCRFFGHGIWMNYPSVVKAKQFMATHPGVSWENSYNELLSYMRDTIPDSFPLYVLKSSDPTPEIALYKRFYEYYGHEVTVYEAEEVETHIDQWSHDAVVISALNQQDLLSFRMETLQAMIDARMLNDFRTIFLAHDKRFLHLIFVDDFTRQCLTQEETAFLRQHTIPTYLYNEHPEIWEDALKNKDNYILKPYDLGKSVGLYAGVMTDERTWRNVLEAKANVLQPFIQQRTYPCEWEGKHYDEYVCGMMLCMDDCYFDSGMFRTSSAPVTNKVDDRKMCVIHSDDEGLKQNCYVL</sequence>
<evidence type="ECO:0000313" key="1">
    <source>
        <dbReference type="EMBL" id="SEF85321.1"/>
    </source>
</evidence>
<gene>
    <name evidence="1" type="ORF">SAMN05216354_1897</name>
</gene>
<dbReference type="AlphaFoldDB" id="A0A1H5VEW9"/>
<evidence type="ECO:0000313" key="2">
    <source>
        <dbReference type="Proteomes" id="UP000236735"/>
    </source>
</evidence>
<dbReference type="SUPFAM" id="SSF56059">
    <property type="entry name" value="Glutathione synthetase ATP-binding domain-like"/>
    <property type="match status" value="1"/>
</dbReference>
<reference evidence="1 2" key="1">
    <citation type="submission" date="2016-10" db="EMBL/GenBank/DDBJ databases">
        <authorList>
            <person name="de Groot N.N."/>
        </authorList>
    </citation>
    <scope>NUCLEOTIDE SEQUENCE [LARGE SCALE GENOMIC DNA]</scope>
    <source>
        <strain evidence="1 2">AR32</strain>
    </source>
</reference>
<proteinExistence type="predicted"/>
<dbReference type="EMBL" id="FNUV01000004">
    <property type="protein sequence ID" value="SEF85321.1"/>
    <property type="molecule type" value="Genomic_DNA"/>
</dbReference>
<name>A0A1H5VEW9_XYLRU</name>
<protein>
    <recommendedName>
        <fullName evidence="3">Glutathionylspermidine synthase preATP-grasp</fullName>
    </recommendedName>
</protein>
<accession>A0A1H5VEW9</accession>
<dbReference type="Proteomes" id="UP000236735">
    <property type="component" value="Unassembled WGS sequence"/>
</dbReference>
<organism evidence="1 2">
    <name type="scientific">Xylanibacter ruminicola</name>
    <name type="common">Prevotella ruminicola</name>
    <dbReference type="NCBI Taxonomy" id="839"/>
    <lineage>
        <taxon>Bacteria</taxon>
        <taxon>Pseudomonadati</taxon>
        <taxon>Bacteroidota</taxon>
        <taxon>Bacteroidia</taxon>
        <taxon>Bacteroidales</taxon>
        <taxon>Prevotellaceae</taxon>
        <taxon>Xylanibacter</taxon>
    </lineage>
</organism>
<dbReference type="RefSeq" id="WP_103915796.1">
    <property type="nucleotide sequence ID" value="NZ_FNUV01000004.1"/>
</dbReference>
<evidence type="ECO:0008006" key="3">
    <source>
        <dbReference type="Google" id="ProtNLM"/>
    </source>
</evidence>